<keyword evidence="3" id="KW-1185">Reference proteome</keyword>
<protein>
    <recommendedName>
        <fullName evidence="4">CCHC-type domain-containing protein</fullName>
    </recommendedName>
</protein>
<reference evidence="2 3" key="1">
    <citation type="journal article" date="2015" name="Genome Biol. Evol.">
        <title>Phylogenomic analyses indicate that early fungi evolved digesting cell walls of algal ancestors of land plants.</title>
        <authorList>
            <person name="Chang Y."/>
            <person name="Wang S."/>
            <person name="Sekimoto S."/>
            <person name="Aerts A.L."/>
            <person name="Choi C."/>
            <person name="Clum A."/>
            <person name="LaButti K.M."/>
            <person name="Lindquist E.A."/>
            <person name="Yee Ngan C."/>
            <person name="Ohm R.A."/>
            <person name="Salamov A.A."/>
            <person name="Grigoriev I.V."/>
            <person name="Spatafora J.W."/>
            <person name="Berbee M.L."/>
        </authorList>
    </citation>
    <scope>NUCLEOTIDE SEQUENCE [LARGE SCALE GENOMIC DNA]</scope>
    <source>
        <strain evidence="2 3">NRRL 28638</strain>
    </source>
</reference>
<evidence type="ECO:0000313" key="3">
    <source>
        <dbReference type="Proteomes" id="UP000070444"/>
    </source>
</evidence>
<evidence type="ECO:0008006" key="4">
    <source>
        <dbReference type="Google" id="ProtNLM"/>
    </source>
</evidence>
<dbReference type="Proteomes" id="UP000070444">
    <property type="component" value="Unassembled WGS sequence"/>
</dbReference>
<feature type="region of interest" description="Disordered" evidence="1">
    <location>
        <begin position="1"/>
        <end position="25"/>
    </location>
</feature>
<feature type="compositionally biased region" description="Polar residues" evidence="1">
    <location>
        <begin position="388"/>
        <end position="404"/>
    </location>
</feature>
<gene>
    <name evidence="2" type="ORF">CONCODRAFT_73698</name>
</gene>
<feature type="compositionally biased region" description="Polar residues" evidence="1">
    <location>
        <begin position="357"/>
        <end position="380"/>
    </location>
</feature>
<evidence type="ECO:0000256" key="1">
    <source>
        <dbReference type="SAM" id="MobiDB-lite"/>
    </source>
</evidence>
<proteinExistence type="predicted"/>
<name>A0A137NUX9_CONC2</name>
<accession>A0A137NUX9</accession>
<evidence type="ECO:0000313" key="2">
    <source>
        <dbReference type="EMBL" id="KXN66414.1"/>
    </source>
</evidence>
<feature type="region of interest" description="Disordered" evidence="1">
    <location>
        <begin position="348"/>
        <end position="404"/>
    </location>
</feature>
<sequence>MTEPSSLYEDTSHDPELINQTGSPQSTPIYNGSAASYANILSNSQNKIYPSTVPYSLTFNFSKFHFNDLKATVAEPIRLDTEFDKARNEIIKAFIPLGAISAQSKYPQRYIEIGFLTYEQRNMALNSTFNLGGIQLSPTITQDNQHTVITCKLQNVPATAEHGVGPTFEEHLKTFFSEFGIVITAAHLPLSPELPGIYSHNAIVKIIPHTNTLENPQIIPRKINVGNHVMLCDPDKAPPRCGRCKRIGHIKINCPRNNINMFKDSKPSSPVLNQTQNNQKPYTLLNQPDNEYNRYLNSSNQYASSAEQYANANLKKRQIQNPYNQLDNQKQNLTYSRTTSPNQIYQLIPQDPRENRNNISPNQINSNTNQNQVSPQNIINSPHDLPQVAQSSTHSSNTIQTSPKIKTNPLEIIQHHAENENPNKVKNIDDYCIT</sequence>
<dbReference type="EMBL" id="KQ964729">
    <property type="protein sequence ID" value="KXN66414.1"/>
    <property type="molecule type" value="Genomic_DNA"/>
</dbReference>
<feature type="compositionally biased region" description="Polar residues" evidence="1">
    <location>
        <begin position="267"/>
        <end position="289"/>
    </location>
</feature>
<dbReference type="OrthoDB" id="6494660at2759"/>
<organism evidence="2 3">
    <name type="scientific">Conidiobolus coronatus (strain ATCC 28846 / CBS 209.66 / NRRL 28638)</name>
    <name type="common">Delacroixia coronata</name>
    <dbReference type="NCBI Taxonomy" id="796925"/>
    <lineage>
        <taxon>Eukaryota</taxon>
        <taxon>Fungi</taxon>
        <taxon>Fungi incertae sedis</taxon>
        <taxon>Zoopagomycota</taxon>
        <taxon>Entomophthoromycotina</taxon>
        <taxon>Entomophthoromycetes</taxon>
        <taxon>Entomophthorales</taxon>
        <taxon>Ancylistaceae</taxon>
        <taxon>Conidiobolus</taxon>
    </lineage>
</organism>
<feature type="region of interest" description="Disordered" evidence="1">
    <location>
        <begin position="263"/>
        <end position="289"/>
    </location>
</feature>
<dbReference type="AlphaFoldDB" id="A0A137NUX9"/>